<dbReference type="EMBL" id="AM114193">
    <property type="protein sequence ID" value="CAJ35374.1"/>
    <property type="molecule type" value="Genomic_DNA"/>
</dbReference>
<dbReference type="Proteomes" id="UP000000663">
    <property type="component" value="Chromosome"/>
</dbReference>
<protein>
    <submittedName>
        <fullName evidence="1">Uncharacterized protein</fullName>
    </submittedName>
</protein>
<evidence type="ECO:0000313" key="2">
    <source>
        <dbReference type="Proteomes" id="UP000000663"/>
    </source>
</evidence>
<dbReference type="eggNOG" id="arCOG11703">
    <property type="taxonomic scope" value="Archaea"/>
</dbReference>
<dbReference type="KEGG" id="rci:LRC414"/>
<reference evidence="1 2" key="1">
    <citation type="journal article" date="2006" name="Science">
        <title>Genome of rice cluster I archaea -- the key methane producers in the rice rhizosphere.</title>
        <authorList>
            <person name="Erkel C."/>
            <person name="Kube M."/>
            <person name="Reinhardt R."/>
            <person name="Liesack W."/>
        </authorList>
    </citation>
    <scope>NUCLEOTIDE SEQUENCE [LARGE SCALE GENOMIC DNA]</scope>
    <source>
        <strain evidence="2">DSM 22066 / NBRC 105507 / MRE50</strain>
    </source>
</reference>
<keyword evidence="2" id="KW-1185">Reference proteome</keyword>
<organism evidence="1 2">
    <name type="scientific">Methanocella arvoryzae (strain DSM 22066 / NBRC 105507 / MRE50)</name>
    <dbReference type="NCBI Taxonomy" id="351160"/>
    <lineage>
        <taxon>Archaea</taxon>
        <taxon>Methanobacteriati</taxon>
        <taxon>Methanobacteriota</taxon>
        <taxon>Stenosarchaea group</taxon>
        <taxon>Methanomicrobia</taxon>
        <taxon>Methanocellales</taxon>
        <taxon>Methanocellaceae</taxon>
        <taxon>Methanocella</taxon>
    </lineage>
</organism>
<gene>
    <name evidence="1" type="ORF">LRC414</name>
</gene>
<sequence length="266" mass="26350">MSSRGDCMSSIKKFAVLSMLAVVLIAFNMPASAQIGIGSATAATTAASSLTSSVASTATAAGFGAFGGFGFPFNWGFSRFGIGAFPFNWVLGAGFGPFGLNWGQFSPCFGAGSFFSPCFLGGACFQGLPFILGSPGGCVGPGFGVTPWMFGLGGCVKSAPLFFGAHGFGFPFTLGGIAASLIPPVCAPPVPAIPACLPAAAVCQGLPFILGSPGGCVGPGFGVTPWMFGLGGCVKSAPLFFGAHGFGFPFTLGGIAASLIPAPTLC</sequence>
<accession>Q0W8B9</accession>
<name>Q0W8B9_METAR</name>
<evidence type="ECO:0000313" key="1">
    <source>
        <dbReference type="EMBL" id="CAJ35374.1"/>
    </source>
</evidence>
<proteinExistence type="predicted"/>
<dbReference type="AlphaFoldDB" id="Q0W8B9"/>